<organism evidence="1 2">
    <name type="scientific">Candidatus Curtissbacteria bacterium RIFCSPHIGHO2_01_FULL_41_13</name>
    <dbReference type="NCBI Taxonomy" id="1797745"/>
    <lineage>
        <taxon>Bacteria</taxon>
        <taxon>Candidatus Curtissiibacteriota</taxon>
    </lineage>
</organism>
<evidence type="ECO:0000313" key="2">
    <source>
        <dbReference type="Proteomes" id="UP000177069"/>
    </source>
</evidence>
<evidence type="ECO:0000313" key="1">
    <source>
        <dbReference type="EMBL" id="OGD85124.1"/>
    </source>
</evidence>
<dbReference type="EMBL" id="MFBA01000036">
    <property type="protein sequence ID" value="OGD85124.1"/>
    <property type="molecule type" value="Genomic_DNA"/>
</dbReference>
<proteinExistence type="predicted"/>
<dbReference type="Proteomes" id="UP000177069">
    <property type="component" value="Unassembled WGS sequence"/>
</dbReference>
<accession>A0A1F5FZZ3</accession>
<protein>
    <submittedName>
        <fullName evidence="1">Uncharacterized protein</fullName>
    </submittedName>
</protein>
<reference evidence="1 2" key="1">
    <citation type="journal article" date="2016" name="Nat. Commun.">
        <title>Thousands of microbial genomes shed light on interconnected biogeochemical processes in an aquifer system.</title>
        <authorList>
            <person name="Anantharaman K."/>
            <person name="Brown C.T."/>
            <person name="Hug L.A."/>
            <person name="Sharon I."/>
            <person name="Castelle C.J."/>
            <person name="Probst A.J."/>
            <person name="Thomas B.C."/>
            <person name="Singh A."/>
            <person name="Wilkins M.J."/>
            <person name="Karaoz U."/>
            <person name="Brodie E.L."/>
            <person name="Williams K.H."/>
            <person name="Hubbard S.S."/>
            <person name="Banfield J.F."/>
        </authorList>
    </citation>
    <scope>NUCLEOTIDE SEQUENCE [LARGE SCALE GENOMIC DNA]</scope>
</reference>
<name>A0A1F5FZZ3_9BACT</name>
<sequence length="193" mass="22563">MGSAERSVLAEAALAMIATNLPKHLRDVRAGDPKQRSKEMQRVAFGELAPVHEAEYQALIDWVRRFREWLREHGKTAQDHPAYSGSDHEVFWLSDESNDVRHEVSVEPKPWEQSAGMFREPYPKFSLRFEDSERDMSFALNFDDTYELSIKDKVKCITFESTGLKRRKMTRQEHQIVRYFMRIVAANFNIPVD</sequence>
<dbReference type="AlphaFoldDB" id="A0A1F5FZZ3"/>
<gene>
    <name evidence="1" type="ORF">A2696_00115</name>
</gene>
<comment type="caution">
    <text evidence="1">The sequence shown here is derived from an EMBL/GenBank/DDBJ whole genome shotgun (WGS) entry which is preliminary data.</text>
</comment>